<feature type="region of interest" description="Disordered" evidence="1">
    <location>
        <begin position="22"/>
        <end position="50"/>
    </location>
</feature>
<evidence type="ECO:0000256" key="1">
    <source>
        <dbReference type="SAM" id="MobiDB-lite"/>
    </source>
</evidence>
<comment type="caution">
    <text evidence="2">The sequence shown here is derived from an EMBL/GenBank/DDBJ whole genome shotgun (WGS) entry which is preliminary data.</text>
</comment>
<gene>
    <name evidence="2" type="ORF">HHI36_010803</name>
</gene>
<accession>A0ABD2MJW2</accession>
<sequence>SKLINDYLQQMQLITADEFLRDQSQGENDHSPEIQMEIGKNKTSYKEVSRRDNFATELRDDFSKGIQYN</sequence>
<evidence type="ECO:0000313" key="3">
    <source>
        <dbReference type="Proteomes" id="UP001516400"/>
    </source>
</evidence>
<organism evidence="2 3">
    <name type="scientific">Cryptolaemus montrouzieri</name>
    <dbReference type="NCBI Taxonomy" id="559131"/>
    <lineage>
        <taxon>Eukaryota</taxon>
        <taxon>Metazoa</taxon>
        <taxon>Ecdysozoa</taxon>
        <taxon>Arthropoda</taxon>
        <taxon>Hexapoda</taxon>
        <taxon>Insecta</taxon>
        <taxon>Pterygota</taxon>
        <taxon>Neoptera</taxon>
        <taxon>Endopterygota</taxon>
        <taxon>Coleoptera</taxon>
        <taxon>Polyphaga</taxon>
        <taxon>Cucujiformia</taxon>
        <taxon>Coccinelloidea</taxon>
        <taxon>Coccinellidae</taxon>
        <taxon>Scymninae</taxon>
        <taxon>Scymnini</taxon>
        <taxon>Cryptolaemus</taxon>
    </lineage>
</organism>
<dbReference type="Proteomes" id="UP001516400">
    <property type="component" value="Unassembled WGS sequence"/>
</dbReference>
<feature type="non-terminal residue" evidence="2">
    <location>
        <position position="1"/>
    </location>
</feature>
<name>A0ABD2MJW2_9CUCU</name>
<dbReference type="AlphaFoldDB" id="A0ABD2MJW2"/>
<proteinExistence type="predicted"/>
<dbReference type="EMBL" id="JABFTP020000001">
    <property type="protein sequence ID" value="KAL3266640.1"/>
    <property type="molecule type" value="Genomic_DNA"/>
</dbReference>
<evidence type="ECO:0000313" key="2">
    <source>
        <dbReference type="EMBL" id="KAL3266640.1"/>
    </source>
</evidence>
<protein>
    <submittedName>
        <fullName evidence="2">Uncharacterized protein</fullName>
    </submittedName>
</protein>
<reference evidence="2 3" key="1">
    <citation type="journal article" date="2021" name="BMC Biol.">
        <title>Horizontally acquired antibacterial genes associated with adaptive radiation of ladybird beetles.</title>
        <authorList>
            <person name="Li H.S."/>
            <person name="Tang X.F."/>
            <person name="Huang Y.H."/>
            <person name="Xu Z.Y."/>
            <person name="Chen M.L."/>
            <person name="Du X.Y."/>
            <person name="Qiu B.Y."/>
            <person name="Chen P.T."/>
            <person name="Zhang W."/>
            <person name="Slipinski A."/>
            <person name="Escalona H.E."/>
            <person name="Waterhouse R.M."/>
            <person name="Zwick A."/>
            <person name="Pang H."/>
        </authorList>
    </citation>
    <scope>NUCLEOTIDE SEQUENCE [LARGE SCALE GENOMIC DNA]</scope>
    <source>
        <strain evidence="2">SYSU2018</strain>
    </source>
</reference>
<keyword evidence="3" id="KW-1185">Reference proteome</keyword>